<sequence length="83" mass="9140">MNVARVYRNAVVVLKPSKARMARVMAEGAALHAQAKKIVAEQLATGRTARELYDAACAVRTEFDSKLEREIRVTLLGLVRKSA</sequence>
<gene>
    <name evidence="1" type="ORF">PHIN3_292</name>
</gene>
<proteinExistence type="predicted"/>
<dbReference type="RefSeq" id="YP_009212532.1">
    <property type="nucleotide sequence ID" value="NC_028945.1"/>
</dbReference>
<keyword evidence="2" id="KW-1185">Reference proteome</keyword>
<protein>
    <submittedName>
        <fullName evidence="1">Uncharacterized protein</fullName>
    </submittedName>
</protein>
<dbReference type="GeneID" id="26639027"/>
<reference evidence="1 2" key="1">
    <citation type="submission" date="2015-04" db="EMBL/GenBank/DDBJ databases">
        <authorList>
            <person name="Hodson T.S."/>
            <person name="Hyde J.R."/>
            <person name="Schouten J.T."/>
            <person name="Crockett J.T."/>
            <person name="Smith T.A."/>
            <person name="Merrill B.D."/>
            <person name="Crook M.B."/>
            <person name="Griffitts J.S."/>
            <person name="Burnett S.H."/>
            <person name="Grose J.H."/>
            <person name="Breakwell D.P."/>
        </authorList>
    </citation>
    <scope>NUCLEOTIDE SEQUENCE [LARGE SCALE GENOMIC DNA]</scope>
</reference>
<dbReference type="Proteomes" id="UP000202958">
    <property type="component" value="Segment"/>
</dbReference>
<accession>A0A0F6WD09</accession>
<name>A0A0F6WD09_9CAUD</name>
<evidence type="ECO:0000313" key="2">
    <source>
        <dbReference type="Proteomes" id="UP000202958"/>
    </source>
</evidence>
<dbReference type="KEGG" id="vg:26639027"/>
<evidence type="ECO:0000313" key="1">
    <source>
        <dbReference type="EMBL" id="AKF13555.1"/>
    </source>
</evidence>
<dbReference type="EMBL" id="KR052482">
    <property type="protein sequence ID" value="AKF13555.1"/>
    <property type="molecule type" value="Genomic_DNA"/>
</dbReference>
<organism evidence="1 2">
    <name type="scientific">Sinorhizobium phage phiN3</name>
    <dbReference type="NCBI Taxonomy" id="1647405"/>
    <lineage>
        <taxon>Viruses</taxon>
        <taxon>Duplodnaviria</taxon>
        <taxon>Heunggongvirae</taxon>
        <taxon>Uroviricota</taxon>
        <taxon>Caudoviricetes</taxon>
        <taxon>Emdodecavirus</taxon>
        <taxon>Emdodecavirus N3</taxon>
    </lineage>
</organism>